<dbReference type="Proteomes" id="UP000223527">
    <property type="component" value="Unassembled WGS sequence"/>
</dbReference>
<dbReference type="AlphaFoldDB" id="A0A2C7A8I5"/>
<reference evidence="1 2" key="1">
    <citation type="submission" date="2017-10" db="EMBL/GenBank/DDBJ databases">
        <authorList>
            <person name="Banno H."/>
            <person name="Chua N.-H."/>
        </authorList>
    </citation>
    <scope>NUCLEOTIDE SEQUENCE [LARGE SCALE GENOMIC DNA]</scope>
    <source>
        <strain evidence="1 2">YW11</strain>
    </source>
</reference>
<evidence type="ECO:0000313" key="2">
    <source>
        <dbReference type="Proteomes" id="UP000223527"/>
    </source>
</evidence>
<dbReference type="EMBL" id="PDNU01000092">
    <property type="protein sequence ID" value="PHK92897.1"/>
    <property type="molecule type" value="Genomic_DNA"/>
</dbReference>
<proteinExistence type="predicted"/>
<protein>
    <recommendedName>
        <fullName evidence="3">Gp5/Type VI secretion system Vgr protein OB-fold domain-containing protein</fullName>
    </recommendedName>
</protein>
<dbReference type="OrthoDB" id="7269272at2"/>
<dbReference type="InterPro" id="IPR044033">
    <property type="entry name" value="GpV-like_apex"/>
</dbReference>
<comment type="caution">
    <text evidence="1">The sequence shown here is derived from an EMBL/GenBank/DDBJ whole genome shotgun (WGS) entry which is preliminary data.</text>
</comment>
<dbReference type="InterPro" id="IPR037026">
    <property type="entry name" value="Vgr_OB-fold_dom_sf"/>
</dbReference>
<sequence length="202" mass="21228">MGPMISTSWMAAMNANAARQVARMAQPRMATVTSVNPETGKAKLRIHPGETETNWLQVGSLAVRDAFVVVPPNIGDVVLVVPHEGDGQQWIVVSRLFTTDDPPPQAKATGKAVQPGEFAVIMKGGVELVLTQDRVLIEAPGGVYVKAPEAGMTLDGPLHVTKTITAEQDISTPADVKAASVSLRNHRHSGVRGGSDTSGPPA</sequence>
<dbReference type="Pfam" id="PF18946">
    <property type="entry name" value="Apex"/>
    <property type="match status" value="1"/>
</dbReference>
<dbReference type="NCBIfam" id="TIGR01644">
    <property type="entry name" value="phage_P2_V"/>
    <property type="match status" value="1"/>
</dbReference>
<gene>
    <name evidence="1" type="ORF">CR162_21535</name>
</gene>
<dbReference type="InterPro" id="IPR013046">
    <property type="entry name" value="GpV/Gp45"/>
</dbReference>
<evidence type="ECO:0000313" key="1">
    <source>
        <dbReference type="EMBL" id="PHK92897.1"/>
    </source>
</evidence>
<keyword evidence="2" id="KW-1185">Reference proteome</keyword>
<accession>A0A2C7A8I5</accession>
<organism evidence="1 2">
    <name type="scientific">Teichococcus rhizosphaerae</name>
    <dbReference type="NCBI Taxonomy" id="1335062"/>
    <lineage>
        <taxon>Bacteria</taxon>
        <taxon>Pseudomonadati</taxon>
        <taxon>Pseudomonadota</taxon>
        <taxon>Alphaproteobacteria</taxon>
        <taxon>Acetobacterales</taxon>
        <taxon>Roseomonadaceae</taxon>
        <taxon>Roseomonas</taxon>
    </lineage>
</organism>
<evidence type="ECO:0008006" key="3">
    <source>
        <dbReference type="Google" id="ProtNLM"/>
    </source>
</evidence>
<dbReference type="Gene3D" id="2.40.50.230">
    <property type="entry name" value="Gp5 N-terminal domain"/>
    <property type="match status" value="1"/>
</dbReference>
<name>A0A2C7A8I5_9PROT</name>